<dbReference type="Pfam" id="PF16136">
    <property type="entry name" value="NLS_NINJA_AFP"/>
    <property type="match status" value="1"/>
</dbReference>
<evidence type="ECO:0000256" key="3">
    <source>
        <dbReference type="ARBA" id="ARBA00023242"/>
    </source>
</evidence>
<dbReference type="OrthoDB" id="667358at2759"/>
<accession>A0A484L3X2</accession>
<feature type="compositionally biased region" description="Polar residues" evidence="5">
    <location>
        <begin position="208"/>
        <end position="220"/>
    </location>
</feature>
<evidence type="ECO:0000259" key="7">
    <source>
        <dbReference type="Pfam" id="PF16135"/>
    </source>
</evidence>
<gene>
    <name evidence="8" type="ORF">CCAM_LOCUS12789</name>
</gene>
<dbReference type="InterPro" id="IPR032310">
    <property type="entry name" value="NLS_NINJA_AFP-like"/>
</dbReference>
<evidence type="ECO:0000313" key="9">
    <source>
        <dbReference type="Proteomes" id="UP000595140"/>
    </source>
</evidence>
<feature type="domain" description="Tify" evidence="7">
    <location>
        <begin position="297"/>
        <end position="331"/>
    </location>
</feature>
<dbReference type="PANTHER" id="PTHR31413">
    <property type="entry name" value="AFP HOMOLOG 2"/>
    <property type="match status" value="1"/>
</dbReference>
<proteinExistence type="inferred from homology"/>
<dbReference type="Proteomes" id="UP000595140">
    <property type="component" value="Unassembled WGS sequence"/>
</dbReference>
<feature type="region of interest" description="Disordered" evidence="5">
    <location>
        <begin position="170"/>
        <end position="231"/>
    </location>
</feature>
<evidence type="ECO:0000313" key="8">
    <source>
        <dbReference type="EMBL" id="VFQ71013.1"/>
    </source>
</evidence>
<protein>
    <recommendedName>
        <fullName evidence="4">Ninja-family protein</fullName>
    </recommendedName>
    <alternativeName>
        <fullName evidence="4">ABI-binding protein</fullName>
    </alternativeName>
</protein>
<dbReference type="Pfam" id="PF07897">
    <property type="entry name" value="EAR"/>
    <property type="match status" value="1"/>
</dbReference>
<evidence type="ECO:0000259" key="6">
    <source>
        <dbReference type="Pfam" id="PF07897"/>
    </source>
</evidence>
<dbReference type="PANTHER" id="PTHR31413:SF46">
    <property type="entry name" value="NINJA-FAMILY PROTEIN AFP1"/>
    <property type="match status" value="1"/>
</dbReference>
<evidence type="ECO:0000256" key="1">
    <source>
        <dbReference type="ARBA" id="ARBA00004123"/>
    </source>
</evidence>
<evidence type="ECO:0000256" key="2">
    <source>
        <dbReference type="ARBA" id="ARBA00006081"/>
    </source>
</evidence>
<dbReference type="InterPro" id="IPR031307">
    <property type="entry name" value="Ninja_fam"/>
</dbReference>
<dbReference type="EMBL" id="OOIL02000988">
    <property type="protein sequence ID" value="VFQ71013.1"/>
    <property type="molecule type" value="Genomic_DNA"/>
</dbReference>
<feature type="domain" description="Ethylene-responsive binding factor-associated repression" evidence="6">
    <location>
        <begin position="33"/>
        <end position="67"/>
    </location>
</feature>
<sequence>MRNLSSDSPGSSRDLLQRFMVASVGDALEAAKDDTEIELNLGLSLGGRFGVDRSSKNLGRSSSVASFLPSVRDDPQTEAAAAAAGNRIARTSSLPVETEEEWRKRKELQSLRRMQAKRRMSEKQRISRGDKGISAAAEDEKNFEKEPCAAEPKLFGLSLGFQAWEAAGQKGKGGDFSKALQPSPQGSIESQGGSSSSMSEFESKSLQGSCEHSPTSYQSTHDMHKKDVGTSGVKTIIVGSRMAGTEMESTSDKAVCTSEKARNPGMDEMPCVFTKGDGPNGRRVDGILYKYGKGQEVRIMCVCHGSFLSPAEFVKHAGGADVAHPLKHIVVNPNASSSSPFP</sequence>
<feature type="compositionally biased region" description="Low complexity" evidence="5">
    <location>
        <begin position="183"/>
        <end position="207"/>
    </location>
</feature>
<dbReference type="GO" id="GO:0007165">
    <property type="term" value="P:signal transduction"/>
    <property type="evidence" value="ECO:0007669"/>
    <property type="project" value="InterPro"/>
</dbReference>
<keyword evidence="9" id="KW-1185">Reference proteome</keyword>
<dbReference type="GO" id="GO:0005634">
    <property type="term" value="C:nucleus"/>
    <property type="evidence" value="ECO:0007669"/>
    <property type="project" value="UniProtKB-SubCell"/>
</dbReference>
<comment type="function">
    <text evidence="4">Acts as a negative regulator of abscisic acid (ABA) response.</text>
</comment>
<evidence type="ECO:0000256" key="5">
    <source>
        <dbReference type="SAM" id="MobiDB-lite"/>
    </source>
</evidence>
<feature type="compositionally biased region" description="Basic and acidic residues" evidence="5">
    <location>
        <begin position="119"/>
        <end position="131"/>
    </location>
</feature>
<dbReference type="InterPro" id="IPR012463">
    <property type="entry name" value="Ninja_motif"/>
</dbReference>
<feature type="region of interest" description="Disordered" evidence="5">
    <location>
        <begin position="112"/>
        <end position="144"/>
    </location>
</feature>
<evidence type="ECO:0000256" key="4">
    <source>
        <dbReference type="RuleBase" id="RU369029"/>
    </source>
</evidence>
<organism evidence="8 9">
    <name type="scientific">Cuscuta campestris</name>
    <dbReference type="NCBI Taxonomy" id="132261"/>
    <lineage>
        <taxon>Eukaryota</taxon>
        <taxon>Viridiplantae</taxon>
        <taxon>Streptophyta</taxon>
        <taxon>Embryophyta</taxon>
        <taxon>Tracheophyta</taxon>
        <taxon>Spermatophyta</taxon>
        <taxon>Magnoliopsida</taxon>
        <taxon>eudicotyledons</taxon>
        <taxon>Gunneridae</taxon>
        <taxon>Pentapetalae</taxon>
        <taxon>asterids</taxon>
        <taxon>lamiids</taxon>
        <taxon>Solanales</taxon>
        <taxon>Convolvulaceae</taxon>
        <taxon>Cuscuteae</taxon>
        <taxon>Cuscuta</taxon>
        <taxon>Cuscuta subgen. Grammica</taxon>
        <taxon>Cuscuta sect. Cleistogrammica</taxon>
    </lineage>
</organism>
<comment type="similarity">
    <text evidence="2 4">Belongs to the Ninja family.</text>
</comment>
<dbReference type="Pfam" id="PF16135">
    <property type="entry name" value="TDBD"/>
    <property type="match status" value="1"/>
</dbReference>
<name>A0A484L3X2_9ASTE</name>
<keyword evidence="3 4" id="KW-0539">Nucleus</keyword>
<dbReference type="AlphaFoldDB" id="A0A484L3X2"/>
<reference evidence="8 9" key="1">
    <citation type="submission" date="2018-04" db="EMBL/GenBank/DDBJ databases">
        <authorList>
            <person name="Vogel A."/>
        </authorList>
    </citation>
    <scope>NUCLEOTIDE SEQUENCE [LARGE SCALE GENOMIC DNA]</scope>
</reference>
<comment type="subcellular location">
    <subcellularLocation>
        <location evidence="1 4">Nucleus</location>
    </subcellularLocation>
</comment>
<dbReference type="GO" id="GO:0009737">
    <property type="term" value="P:response to abscisic acid"/>
    <property type="evidence" value="ECO:0007669"/>
    <property type="project" value="TreeGrafter"/>
</dbReference>
<dbReference type="GO" id="GO:0045892">
    <property type="term" value="P:negative regulation of DNA-templated transcription"/>
    <property type="evidence" value="ECO:0007669"/>
    <property type="project" value="TreeGrafter"/>
</dbReference>
<dbReference type="InterPro" id="IPR032308">
    <property type="entry name" value="TDBD"/>
</dbReference>